<evidence type="ECO:0008006" key="5">
    <source>
        <dbReference type="Google" id="ProtNLM"/>
    </source>
</evidence>
<comment type="caution">
    <text evidence="3">The sequence shown here is derived from an EMBL/GenBank/DDBJ whole genome shotgun (WGS) entry which is preliminary data.</text>
</comment>
<sequence>MDRQFTGILLICLIAFCYCPMTDALYSIPFLTLRRPNTVRSPWTWSPARTGSAPVSRKNETTSAAIRSDGDADWRSTSSTTRICGVLFERLNYQGEEQVVYNTSSNDRKSFSPFQSAIVRPGCRLSTCMRRPSNGHCFFFSETRSHSSVKMYPSYLLKCVCS</sequence>
<protein>
    <recommendedName>
        <fullName evidence="5">Secreted protein</fullName>
    </recommendedName>
</protein>
<evidence type="ECO:0000256" key="2">
    <source>
        <dbReference type="SAM" id="SignalP"/>
    </source>
</evidence>
<dbReference type="EMBL" id="BDGG01000001">
    <property type="protein sequence ID" value="GAU88766.1"/>
    <property type="molecule type" value="Genomic_DNA"/>
</dbReference>
<proteinExistence type="predicted"/>
<dbReference type="AlphaFoldDB" id="A0A1D1UGJ6"/>
<name>A0A1D1UGJ6_RAMVA</name>
<keyword evidence="4" id="KW-1185">Reference proteome</keyword>
<evidence type="ECO:0000256" key="1">
    <source>
        <dbReference type="SAM" id="MobiDB-lite"/>
    </source>
</evidence>
<reference evidence="3 4" key="1">
    <citation type="journal article" date="2016" name="Nat. Commun.">
        <title>Extremotolerant tardigrade genome and improved radiotolerance of human cultured cells by tardigrade-unique protein.</title>
        <authorList>
            <person name="Hashimoto T."/>
            <person name="Horikawa D.D."/>
            <person name="Saito Y."/>
            <person name="Kuwahara H."/>
            <person name="Kozuka-Hata H."/>
            <person name="Shin-I T."/>
            <person name="Minakuchi Y."/>
            <person name="Ohishi K."/>
            <person name="Motoyama A."/>
            <person name="Aizu T."/>
            <person name="Enomoto A."/>
            <person name="Kondo K."/>
            <person name="Tanaka S."/>
            <person name="Hara Y."/>
            <person name="Koshikawa S."/>
            <person name="Sagara H."/>
            <person name="Miura T."/>
            <person name="Yokobori S."/>
            <person name="Miyagawa K."/>
            <person name="Suzuki Y."/>
            <person name="Kubo T."/>
            <person name="Oyama M."/>
            <person name="Kohara Y."/>
            <person name="Fujiyama A."/>
            <person name="Arakawa K."/>
            <person name="Katayama T."/>
            <person name="Toyoda A."/>
            <person name="Kunieda T."/>
        </authorList>
    </citation>
    <scope>NUCLEOTIDE SEQUENCE [LARGE SCALE GENOMIC DNA]</scope>
    <source>
        <strain evidence="3 4">YOKOZUNA-1</strain>
    </source>
</reference>
<organism evidence="3 4">
    <name type="scientific">Ramazzottius varieornatus</name>
    <name type="common">Water bear</name>
    <name type="synonym">Tardigrade</name>
    <dbReference type="NCBI Taxonomy" id="947166"/>
    <lineage>
        <taxon>Eukaryota</taxon>
        <taxon>Metazoa</taxon>
        <taxon>Ecdysozoa</taxon>
        <taxon>Tardigrada</taxon>
        <taxon>Eutardigrada</taxon>
        <taxon>Parachela</taxon>
        <taxon>Hypsibioidea</taxon>
        <taxon>Ramazzottiidae</taxon>
        <taxon>Ramazzottius</taxon>
    </lineage>
</organism>
<accession>A0A1D1UGJ6</accession>
<evidence type="ECO:0000313" key="3">
    <source>
        <dbReference type="EMBL" id="GAU88766.1"/>
    </source>
</evidence>
<feature type="signal peptide" evidence="2">
    <location>
        <begin position="1"/>
        <end position="24"/>
    </location>
</feature>
<dbReference type="Proteomes" id="UP000186922">
    <property type="component" value="Unassembled WGS sequence"/>
</dbReference>
<gene>
    <name evidence="3" type="primary">RvY_01403-1</name>
    <name evidence="3" type="synonym">RvY_01403.1</name>
    <name evidence="3" type="ORF">RvY_01403</name>
</gene>
<feature type="chain" id="PRO_5008897215" description="Secreted protein" evidence="2">
    <location>
        <begin position="25"/>
        <end position="162"/>
    </location>
</feature>
<evidence type="ECO:0000313" key="4">
    <source>
        <dbReference type="Proteomes" id="UP000186922"/>
    </source>
</evidence>
<keyword evidence="2" id="KW-0732">Signal</keyword>
<feature type="region of interest" description="Disordered" evidence="1">
    <location>
        <begin position="45"/>
        <end position="77"/>
    </location>
</feature>